<dbReference type="NCBIfam" id="TIGR00701">
    <property type="entry name" value="protoporphyrinogen oxidase HemJ"/>
    <property type="match status" value="1"/>
</dbReference>
<dbReference type="HAMAP" id="MF_02239">
    <property type="entry name" value="HemJ"/>
    <property type="match status" value="1"/>
</dbReference>
<gene>
    <name evidence="16" type="ORF">LOKO_01098</name>
</gene>
<dbReference type="PANTHER" id="PTHR40255:SF1">
    <property type="entry name" value="PROTOPORPHYRINOGEN IX OXIDASE"/>
    <property type="match status" value="1"/>
</dbReference>
<comment type="catalytic activity">
    <reaction evidence="13 14 15">
        <text>protoporphyrinogen IX + 3 A = protoporphyrin IX + 3 AH2</text>
        <dbReference type="Rhea" id="RHEA:62000"/>
        <dbReference type="ChEBI" id="CHEBI:13193"/>
        <dbReference type="ChEBI" id="CHEBI:17499"/>
        <dbReference type="ChEBI" id="CHEBI:57306"/>
        <dbReference type="ChEBI" id="CHEBI:57307"/>
    </reaction>
</comment>
<feature type="transmembrane region" description="Helical" evidence="14">
    <location>
        <begin position="56"/>
        <end position="76"/>
    </location>
</feature>
<evidence type="ECO:0000256" key="6">
    <source>
        <dbReference type="ARBA" id="ARBA00022617"/>
    </source>
</evidence>
<evidence type="ECO:0000256" key="13">
    <source>
        <dbReference type="ARBA" id="ARBA00048390"/>
    </source>
</evidence>
<feature type="binding site" description="axial binding residue" evidence="14">
    <location>
        <position position="9"/>
    </location>
    <ligand>
        <name>heme</name>
        <dbReference type="ChEBI" id="CHEBI:30413"/>
    </ligand>
    <ligandPart>
        <name>Fe</name>
        <dbReference type="ChEBI" id="CHEBI:18248"/>
    </ligandPart>
</feature>
<dbReference type="EC" id="1.3.99.-" evidence="14 15"/>
<evidence type="ECO:0000256" key="4">
    <source>
        <dbReference type="ARBA" id="ARBA00017504"/>
    </source>
</evidence>
<dbReference type="InterPro" id="IPR005265">
    <property type="entry name" value="HemJ-like"/>
</dbReference>
<evidence type="ECO:0000256" key="15">
    <source>
        <dbReference type="PIRNR" id="PIRNR004638"/>
    </source>
</evidence>
<evidence type="ECO:0000256" key="7">
    <source>
        <dbReference type="ARBA" id="ARBA00022692"/>
    </source>
</evidence>
<keyword evidence="8 14" id="KW-0479">Metal-binding</keyword>
<comment type="cofactor">
    <cofactor evidence="14 15">
        <name>heme b</name>
        <dbReference type="ChEBI" id="CHEBI:60344"/>
    </cofactor>
    <text evidence="14 15">Binds 1 heme b (iron(II)-protoporphyrin IX) group per subunit.</text>
</comment>
<dbReference type="PATRIC" id="fig|507626.3.peg.1089"/>
<reference evidence="16 17" key="2">
    <citation type="submission" date="2016-02" db="EMBL/GenBank/DDBJ databases">
        <authorList>
            <person name="Wen L."/>
            <person name="He K."/>
            <person name="Yang H."/>
        </authorList>
    </citation>
    <scope>NUCLEOTIDE SEQUENCE [LARGE SCALE GENOMIC DNA]</scope>
    <source>
        <strain evidence="16 17">AGD 8-3</strain>
    </source>
</reference>
<dbReference type="AlphaFoldDB" id="A0A0X8HCQ5"/>
<comment type="pathway">
    <text evidence="2 14 15">Porphyrin-containing compound metabolism; protoporphyrin-IX biosynthesis; protoporphyrin-IX from protoporphyrinogen-IX: step 1/1.</text>
</comment>
<evidence type="ECO:0000256" key="1">
    <source>
        <dbReference type="ARBA" id="ARBA00004651"/>
    </source>
</evidence>
<evidence type="ECO:0000256" key="10">
    <source>
        <dbReference type="ARBA" id="ARBA00023002"/>
    </source>
</evidence>
<feature type="transmembrane region" description="Helical" evidence="14">
    <location>
        <begin position="118"/>
        <end position="140"/>
    </location>
</feature>
<dbReference type="GO" id="GO:0006782">
    <property type="term" value="P:protoporphyrinogen IX biosynthetic process"/>
    <property type="evidence" value="ECO:0007669"/>
    <property type="project" value="UniProtKB-UniRule"/>
</dbReference>
<proteinExistence type="inferred from homology"/>
<dbReference type="PIRSF" id="PIRSF004638">
    <property type="entry name" value="UCP004638"/>
    <property type="match status" value="1"/>
</dbReference>
<dbReference type="RefSeq" id="WP_066446068.1">
    <property type="nucleotide sequence ID" value="NZ_CP014226.1"/>
</dbReference>
<dbReference type="EMBL" id="CP014226">
    <property type="protein sequence ID" value="AMD00175.1"/>
    <property type="molecule type" value="Genomic_DNA"/>
</dbReference>
<comment type="subcellular location">
    <subcellularLocation>
        <location evidence="1 14">Cell membrane</location>
        <topology evidence="1 14">Multi-pass membrane protein</topology>
    </subcellularLocation>
</comment>
<dbReference type="OrthoDB" id="9800824at2"/>
<feature type="binding site" description="axial binding residue" evidence="14">
    <location>
        <position position="87"/>
    </location>
    <ligand>
        <name>heme</name>
        <dbReference type="ChEBI" id="CHEBI:30413"/>
    </ligand>
    <ligandPart>
        <name>Fe</name>
        <dbReference type="ChEBI" id="CHEBI:18248"/>
    </ligandPart>
</feature>
<keyword evidence="17" id="KW-1185">Reference proteome</keyword>
<keyword evidence="5 14" id="KW-1003">Cell membrane</keyword>
<feature type="transmembrane region" description="Helical" evidence="14">
    <location>
        <begin position="88"/>
        <end position="106"/>
    </location>
</feature>
<dbReference type="GO" id="GO:0070818">
    <property type="term" value="F:protoporphyrinogen oxidase activity"/>
    <property type="evidence" value="ECO:0007669"/>
    <property type="project" value="UniProtKB-UniRule"/>
</dbReference>
<keyword evidence="11 14" id="KW-0408">Iron</keyword>
<keyword evidence="7 14" id="KW-0812">Transmembrane</keyword>
<evidence type="ECO:0000256" key="9">
    <source>
        <dbReference type="ARBA" id="ARBA00022989"/>
    </source>
</evidence>
<comment type="function">
    <text evidence="14 15">Catalyzes the oxidation of protoporphyrinogen IX to protoporphyrin IX.</text>
</comment>
<keyword evidence="12 14" id="KW-0472">Membrane</keyword>
<dbReference type="PANTHER" id="PTHR40255">
    <property type="entry name" value="UPF0093 MEMBRANE PROTEIN SLR1790"/>
    <property type="match status" value="1"/>
</dbReference>
<dbReference type="Proteomes" id="UP000063387">
    <property type="component" value="Chromosome"/>
</dbReference>
<dbReference type="GO" id="GO:0046872">
    <property type="term" value="F:metal ion binding"/>
    <property type="evidence" value="ECO:0007669"/>
    <property type="project" value="UniProtKB-UniRule"/>
</dbReference>
<evidence type="ECO:0000256" key="14">
    <source>
        <dbReference type="HAMAP-Rule" id="MF_02239"/>
    </source>
</evidence>
<keyword evidence="9 14" id="KW-1133">Transmembrane helix</keyword>
<evidence type="ECO:0000256" key="11">
    <source>
        <dbReference type="ARBA" id="ARBA00023004"/>
    </source>
</evidence>
<accession>A0A0X8HCQ5</accession>
<dbReference type="UniPathway" id="UPA00251">
    <property type="reaction ID" value="UER00324"/>
</dbReference>
<name>A0A0X8HCQ5_9GAMM</name>
<sequence length="143" mass="16944">MYLWLKALHIVAVITWFAAMFYLPRLYVYHAMARDKGEQQAIEYFMVMERKLYRGIMTPSMIAVLALGIWLLYLMPHWLGMGWMHVKLLLVLLLVIYHHVCLVYLKQFAAGRCKRSHVYFRWFNELPVIALLAIVILAVLKPF</sequence>
<dbReference type="KEGG" id="hco:LOKO_01098"/>
<comment type="similarity">
    <text evidence="3 14 15">Belongs to the HemJ family.</text>
</comment>
<evidence type="ECO:0000313" key="17">
    <source>
        <dbReference type="Proteomes" id="UP000063387"/>
    </source>
</evidence>
<keyword evidence="6 14" id="KW-0349">Heme</keyword>
<evidence type="ECO:0000256" key="2">
    <source>
        <dbReference type="ARBA" id="ARBA00005073"/>
    </source>
</evidence>
<evidence type="ECO:0000256" key="8">
    <source>
        <dbReference type="ARBA" id="ARBA00022723"/>
    </source>
</evidence>
<feature type="transmembrane region" description="Helical" evidence="14">
    <location>
        <begin position="6"/>
        <end position="24"/>
    </location>
</feature>
<evidence type="ECO:0000256" key="5">
    <source>
        <dbReference type="ARBA" id="ARBA00022475"/>
    </source>
</evidence>
<comment type="subunit">
    <text evidence="14">Homodimer.</text>
</comment>
<dbReference type="STRING" id="507626.LOKO_01098"/>
<protein>
    <recommendedName>
        <fullName evidence="4 14">Protoporphyrinogen IX oxidase</fullName>
        <shortName evidence="14">PPO</shortName>
        <ecNumber evidence="14 15">1.3.99.-</ecNumber>
    </recommendedName>
</protein>
<evidence type="ECO:0000256" key="3">
    <source>
        <dbReference type="ARBA" id="ARBA00006501"/>
    </source>
</evidence>
<organism evidence="16 17">
    <name type="scientific">Halomonas chromatireducens</name>
    <dbReference type="NCBI Taxonomy" id="507626"/>
    <lineage>
        <taxon>Bacteria</taxon>
        <taxon>Pseudomonadati</taxon>
        <taxon>Pseudomonadota</taxon>
        <taxon>Gammaproteobacteria</taxon>
        <taxon>Oceanospirillales</taxon>
        <taxon>Halomonadaceae</taxon>
        <taxon>Halomonas</taxon>
    </lineage>
</organism>
<keyword evidence="10 14" id="KW-0560">Oxidoreductase</keyword>
<reference evidence="16 17" key="1">
    <citation type="journal article" date="2016" name="Genome Announc.">
        <title>Draft Genome Sequence of 'Halomonas chromatireducens' Strain AGD 8-3, a Haloalkaliphilic Chromate- and Selenite-Reducing Gammaproteobacterium.</title>
        <authorList>
            <person name="Sharko F.S."/>
            <person name="Shapovalova A.A."/>
            <person name="Tsygankova S.V."/>
            <person name="Komova A.V."/>
            <person name="Boulygina E.S."/>
            <person name="Teslyuk A.B."/>
            <person name="Gotovtsev P.M."/>
            <person name="Namsaraev Z.B."/>
            <person name="Khijniak T.V."/>
            <person name="Nedoluzhko A.V."/>
            <person name="Vasilov R.G."/>
        </authorList>
    </citation>
    <scope>NUCLEOTIDE SEQUENCE [LARGE SCALE GENOMIC DNA]</scope>
    <source>
        <strain evidence="16 17">AGD 8-3</strain>
    </source>
</reference>
<dbReference type="GO" id="GO:0005886">
    <property type="term" value="C:plasma membrane"/>
    <property type="evidence" value="ECO:0007669"/>
    <property type="project" value="UniProtKB-SubCell"/>
</dbReference>
<evidence type="ECO:0000256" key="12">
    <source>
        <dbReference type="ARBA" id="ARBA00023136"/>
    </source>
</evidence>
<evidence type="ECO:0000313" key="16">
    <source>
        <dbReference type="EMBL" id="AMD00175.1"/>
    </source>
</evidence>
<dbReference type="Pfam" id="PF03653">
    <property type="entry name" value="UPF0093"/>
    <property type="match status" value="1"/>
</dbReference>